<feature type="region of interest" description="Disordered" evidence="9">
    <location>
        <begin position="1"/>
        <end position="48"/>
    </location>
</feature>
<evidence type="ECO:0000256" key="4">
    <source>
        <dbReference type="ARBA" id="ARBA00022723"/>
    </source>
</evidence>
<dbReference type="GO" id="GO:0016491">
    <property type="term" value="F:oxidoreductase activity"/>
    <property type="evidence" value="ECO:0007669"/>
    <property type="project" value="UniProtKB-KW"/>
</dbReference>
<dbReference type="InterPro" id="IPR011884">
    <property type="entry name" value="PaaE"/>
</dbReference>
<keyword evidence="2" id="KW-0285">Flavoprotein</keyword>
<dbReference type="SUPFAM" id="SSF52343">
    <property type="entry name" value="Ferredoxin reductase-like, C-terminal NADP-linked domain"/>
    <property type="match status" value="1"/>
</dbReference>
<feature type="domain" description="FAD-binding FR-type" evidence="11">
    <location>
        <begin position="51"/>
        <end position="159"/>
    </location>
</feature>
<evidence type="ECO:0000256" key="7">
    <source>
        <dbReference type="ARBA" id="ARBA00023004"/>
    </source>
</evidence>
<dbReference type="AlphaFoldDB" id="A0A512D2U4"/>
<keyword evidence="7" id="KW-0408">Iron</keyword>
<dbReference type="InterPro" id="IPR017938">
    <property type="entry name" value="Riboflavin_synthase-like_b-brl"/>
</dbReference>
<dbReference type="Gene3D" id="2.40.30.10">
    <property type="entry name" value="Translation factors"/>
    <property type="match status" value="1"/>
</dbReference>
<evidence type="ECO:0000256" key="8">
    <source>
        <dbReference type="ARBA" id="ARBA00023014"/>
    </source>
</evidence>
<evidence type="ECO:0000256" key="5">
    <source>
        <dbReference type="ARBA" id="ARBA00022827"/>
    </source>
</evidence>
<dbReference type="GO" id="GO:0046872">
    <property type="term" value="F:metal ion binding"/>
    <property type="evidence" value="ECO:0007669"/>
    <property type="project" value="UniProtKB-KW"/>
</dbReference>
<dbReference type="PANTHER" id="PTHR47354">
    <property type="entry name" value="NADH OXIDOREDUCTASE HCR"/>
    <property type="match status" value="1"/>
</dbReference>
<dbReference type="PRINTS" id="PR00410">
    <property type="entry name" value="PHEHYDRXLASE"/>
</dbReference>
<dbReference type="InterPro" id="IPR039261">
    <property type="entry name" value="FNR_nucleotide-bd"/>
</dbReference>
<dbReference type="CDD" id="cd00207">
    <property type="entry name" value="fer2"/>
    <property type="match status" value="1"/>
</dbReference>
<sequence length="409" mass="43419">MTDVTTPGAVPAPASVPATGSAETGSSGTGSSGTGSSGTGSAGTGGARHRARFHPLTVSSVERLTEDAVAVTFTVPDELVDEFAFEPGQHLTLRATIRGEDVRQSYSICQSRRADPAGRRLRVAAARVPEGRMSNWLNDGVSPGDVVEVMTPQGSFTCATRPDGIRHHVAIAAGSGITPVLSLLTTALEEEPGSRATLLFGNRRTSSIMFLEELEDLKNRFPGRFHLVNVLSREAQDVELFHGRLDSERLAAIFGSLLPVGSVDEWYLCGPFAMVTGAEALLTGRGVDARHIHHEIFHVDDGTEPRRKVVVDAGAPPEATVTVNLDGRTTVIPMPSREETILDATLRARPDAPYSCTGGVCGTCRARLVSGEVRMDRNYALEPEEVAAGIVLACQSHPVTDAVSLDYDA</sequence>
<keyword evidence="3" id="KW-0001">2Fe-2S</keyword>
<dbReference type="Proteomes" id="UP000321534">
    <property type="component" value="Unassembled WGS sequence"/>
</dbReference>
<dbReference type="InterPro" id="IPR006058">
    <property type="entry name" value="2Fe2S_fd_BS"/>
</dbReference>
<evidence type="ECO:0000313" key="13">
    <source>
        <dbReference type="Proteomes" id="UP000321534"/>
    </source>
</evidence>
<feature type="compositionally biased region" description="Gly residues" evidence="9">
    <location>
        <begin position="27"/>
        <end position="46"/>
    </location>
</feature>
<keyword evidence="5" id="KW-0274">FAD</keyword>
<accession>A0A512D2U4</accession>
<dbReference type="GO" id="GO:0051537">
    <property type="term" value="F:2 iron, 2 sulfur cluster binding"/>
    <property type="evidence" value="ECO:0007669"/>
    <property type="project" value="UniProtKB-KW"/>
</dbReference>
<dbReference type="EMBL" id="BJYX01000013">
    <property type="protein sequence ID" value="GEO30764.1"/>
    <property type="molecule type" value="Genomic_DNA"/>
</dbReference>
<dbReference type="PROSITE" id="PS51384">
    <property type="entry name" value="FAD_FR"/>
    <property type="match status" value="1"/>
</dbReference>
<keyword evidence="6" id="KW-0560">Oxidoreductase</keyword>
<dbReference type="InterPro" id="IPR050415">
    <property type="entry name" value="MRET"/>
</dbReference>
<evidence type="ECO:0000256" key="3">
    <source>
        <dbReference type="ARBA" id="ARBA00022714"/>
    </source>
</evidence>
<dbReference type="PANTHER" id="PTHR47354:SF8">
    <property type="entry name" value="1,2-PHENYLACETYL-COA EPOXIDASE, SUBUNIT E"/>
    <property type="match status" value="1"/>
</dbReference>
<dbReference type="Gene3D" id="3.10.20.30">
    <property type="match status" value="1"/>
</dbReference>
<keyword evidence="13" id="KW-1185">Reference proteome</keyword>
<dbReference type="GO" id="GO:0010124">
    <property type="term" value="P:phenylacetate catabolic process"/>
    <property type="evidence" value="ECO:0007669"/>
    <property type="project" value="InterPro"/>
</dbReference>
<feature type="compositionally biased region" description="Low complexity" evidence="9">
    <location>
        <begin position="1"/>
        <end position="26"/>
    </location>
</feature>
<dbReference type="InterPro" id="IPR036010">
    <property type="entry name" value="2Fe-2S_ferredoxin-like_sf"/>
</dbReference>
<dbReference type="Pfam" id="PF00175">
    <property type="entry name" value="NAD_binding_1"/>
    <property type="match status" value="1"/>
</dbReference>
<reference evidence="12 13" key="1">
    <citation type="submission" date="2019-07" db="EMBL/GenBank/DDBJ databases">
        <title>Whole genome shotgun sequence of Terrabacter aerolatus NBRC 106305.</title>
        <authorList>
            <person name="Hosoyama A."/>
            <person name="Uohara A."/>
            <person name="Ohji S."/>
            <person name="Ichikawa N."/>
        </authorList>
    </citation>
    <scope>NUCLEOTIDE SEQUENCE [LARGE SCALE GENOMIC DNA]</scope>
    <source>
        <strain evidence="12 13">NBRC 106305</strain>
    </source>
</reference>
<evidence type="ECO:0000256" key="6">
    <source>
        <dbReference type="ARBA" id="ARBA00023002"/>
    </source>
</evidence>
<comment type="caution">
    <text evidence="12">The sequence shown here is derived from an EMBL/GenBank/DDBJ whole genome shotgun (WGS) entry which is preliminary data.</text>
</comment>
<dbReference type="PRINTS" id="PR00371">
    <property type="entry name" value="FPNCR"/>
</dbReference>
<dbReference type="PROSITE" id="PS00197">
    <property type="entry name" value="2FE2S_FER_1"/>
    <property type="match status" value="1"/>
</dbReference>
<dbReference type="Pfam" id="PF00970">
    <property type="entry name" value="FAD_binding_6"/>
    <property type="match status" value="1"/>
</dbReference>
<dbReference type="Gene3D" id="3.40.50.80">
    <property type="entry name" value="Nucleotide-binding domain of ferredoxin-NADP reductase (FNR) module"/>
    <property type="match status" value="1"/>
</dbReference>
<comment type="cofactor">
    <cofactor evidence="1">
        <name>FAD</name>
        <dbReference type="ChEBI" id="CHEBI:57692"/>
    </cofactor>
</comment>
<dbReference type="SUPFAM" id="SSF63380">
    <property type="entry name" value="Riboflavin synthase domain-like"/>
    <property type="match status" value="1"/>
</dbReference>
<dbReference type="InterPro" id="IPR017927">
    <property type="entry name" value="FAD-bd_FR_type"/>
</dbReference>
<evidence type="ECO:0000256" key="9">
    <source>
        <dbReference type="SAM" id="MobiDB-lite"/>
    </source>
</evidence>
<gene>
    <name evidence="12" type="primary">paaE</name>
    <name evidence="12" type="ORF">TAE01_25740</name>
</gene>
<name>A0A512D2U4_9MICO</name>
<proteinExistence type="predicted"/>
<protein>
    <submittedName>
        <fullName evidence="12">Phenylacetic acid degradation protein</fullName>
    </submittedName>
</protein>
<evidence type="ECO:0000259" key="10">
    <source>
        <dbReference type="PROSITE" id="PS51085"/>
    </source>
</evidence>
<dbReference type="NCBIfam" id="TIGR02160">
    <property type="entry name" value="PA_CoA_Oxy5"/>
    <property type="match status" value="1"/>
</dbReference>
<dbReference type="InterPro" id="IPR001709">
    <property type="entry name" value="Flavoprot_Pyr_Nucl_cyt_Rdtase"/>
</dbReference>
<evidence type="ECO:0000256" key="2">
    <source>
        <dbReference type="ARBA" id="ARBA00022630"/>
    </source>
</evidence>
<evidence type="ECO:0000259" key="11">
    <source>
        <dbReference type="PROSITE" id="PS51384"/>
    </source>
</evidence>
<dbReference type="InterPro" id="IPR001041">
    <property type="entry name" value="2Fe-2S_ferredoxin-type"/>
</dbReference>
<dbReference type="SUPFAM" id="SSF54292">
    <property type="entry name" value="2Fe-2S ferredoxin-like"/>
    <property type="match status" value="1"/>
</dbReference>
<evidence type="ECO:0000256" key="1">
    <source>
        <dbReference type="ARBA" id="ARBA00001974"/>
    </source>
</evidence>
<dbReference type="PROSITE" id="PS51085">
    <property type="entry name" value="2FE2S_FER_2"/>
    <property type="match status" value="1"/>
</dbReference>
<dbReference type="CDD" id="cd06214">
    <property type="entry name" value="PA_degradation_oxidoreductase_like"/>
    <property type="match status" value="1"/>
</dbReference>
<keyword evidence="8" id="KW-0411">Iron-sulfur</keyword>
<dbReference type="RefSeq" id="WP_246111322.1">
    <property type="nucleotide sequence ID" value="NZ_BAAARO010000021.1"/>
</dbReference>
<dbReference type="GO" id="GO:0050660">
    <property type="term" value="F:flavin adenine dinucleotide binding"/>
    <property type="evidence" value="ECO:0007669"/>
    <property type="project" value="TreeGrafter"/>
</dbReference>
<dbReference type="InterPro" id="IPR012675">
    <property type="entry name" value="Beta-grasp_dom_sf"/>
</dbReference>
<dbReference type="InterPro" id="IPR008333">
    <property type="entry name" value="Cbr1-like_FAD-bd_dom"/>
</dbReference>
<dbReference type="InterPro" id="IPR001433">
    <property type="entry name" value="OxRdtase_FAD/NAD-bd"/>
</dbReference>
<dbReference type="Pfam" id="PF00111">
    <property type="entry name" value="Fer2"/>
    <property type="match status" value="1"/>
</dbReference>
<feature type="domain" description="2Fe-2S ferredoxin-type" evidence="10">
    <location>
        <begin position="319"/>
        <end position="409"/>
    </location>
</feature>
<keyword evidence="4" id="KW-0479">Metal-binding</keyword>
<organism evidence="12 13">
    <name type="scientific">Terrabacter aerolatus</name>
    <dbReference type="NCBI Taxonomy" id="422442"/>
    <lineage>
        <taxon>Bacteria</taxon>
        <taxon>Bacillati</taxon>
        <taxon>Actinomycetota</taxon>
        <taxon>Actinomycetes</taxon>
        <taxon>Micrococcales</taxon>
        <taxon>Intrasporangiaceae</taxon>
        <taxon>Terrabacter</taxon>
    </lineage>
</organism>
<evidence type="ECO:0000313" key="12">
    <source>
        <dbReference type="EMBL" id="GEO30764.1"/>
    </source>
</evidence>